<evidence type="ECO:0000256" key="1">
    <source>
        <dbReference type="SAM" id="MobiDB-lite"/>
    </source>
</evidence>
<keyword evidence="2" id="KW-0812">Transmembrane</keyword>
<feature type="domain" description="DUF2760" evidence="3">
    <location>
        <begin position="125"/>
        <end position="246"/>
    </location>
</feature>
<name>A0A401FW66_9BACT</name>
<gene>
    <name evidence="4" type="ORF">DENIS_2170</name>
</gene>
<keyword evidence="2" id="KW-1133">Transmembrane helix</keyword>
<dbReference type="EMBL" id="BEXT01000001">
    <property type="protein sequence ID" value="GBC61210.1"/>
    <property type="molecule type" value="Genomic_DNA"/>
</dbReference>
<accession>A0A401FW66</accession>
<feature type="transmembrane region" description="Helical" evidence="2">
    <location>
        <begin position="12"/>
        <end position="34"/>
    </location>
</feature>
<evidence type="ECO:0000259" key="3">
    <source>
        <dbReference type="Pfam" id="PF10816"/>
    </source>
</evidence>
<sequence>MDVVKAYSGRSFFWILFFMALLGVMIDGLLYMGLDFIMIRLSGLPPGDAGLSEVTALLEMVRQYYMPATAGLLLIVTLLLWLCSRLSLVKLMKKYSAAQPPEKAGDTPKKTPAADRRARQQHEQRLFLHLLSSLQREGRLIDFFTEELDEYDDEDIGAAVRDIHEKCKKAMDKYLKTEAIVEKEEDEDITVEPGFDPNAIKLTGNVTGEPPFKGVVRHRGWKAGKIDMPALSGDRDPAIIAPAEVEIL</sequence>
<reference evidence="5" key="2">
    <citation type="submission" date="2019-01" db="EMBL/GenBank/DDBJ databases">
        <title>Genome sequence of Desulfonema ishimotonii strain Tokyo 01.</title>
        <authorList>
            <person name="Fukui M."/>
        </authorList>
    </citation>
    <scope>NUCLEOTIDE SEQUENCE [LARGE SCALE GENOMIC DNA]</scope>
    <source>
        <strain evidence="5">Tokyo 01</strain>
    </source>
</reference>
<dbReference type="Pfam" id="PF10816">
    <property type="entry name" value="DUF2760"/>
    <property type="match status" value="1"/>
</dbReference>
<feature type="region of interest" description="Disordered" evidence="1">
    <location>
        <begin position="99"/>
        <end position="118"/>
    </location>
</feature>
<feature type="transmembrane region" description="Helical" evidence="2">
    <location>
        <begin position="64"/>
        <end position="84"/>
    </location>
</feature>
<evidence type="ECO:0000313" key="5">
    <source>
        <dbReference type="Proteomes" id="UP000288096"/>
    </source>
</evidence>
<keyword evidence="2" id="KW-0472">Membrane</keyword>
<dbReference type="InterPro" id="IPR021212">
    <property type="entry name" value="DUF2760"/>
</dbReference>
<evidence type="ECO:0000313" key="4">
    <source>
        <dbReference type="EMBL" id="GBC61210.1"/>
    </source>
</evidence>
<feature type="compositionally biased region" description="Basic and acidic residues" evidence="1">
    <location>
        <begin position="103"/>
        <end position="118"/>
    </location>
</feature>
<dbReference type="AlphaFoldDB" id="A0A401FW66"/>
<dbReference type="RefSeq" id="WP_124328528.1">
    <property type="nucleotide sequence ID" value="NZ_BEXT01000001.1"/>
</dbReference>
<comment type="caution">
    <text evidence="4">The sequence shown here is derived from an EMBL/GenBank/DDBJ whole genome shotgun (WGS) entry which is preliminary data.</text>
</comment>
<proteinExistence type="predicted"/>
<keyword evidence="5" id="KW-1185">Reference proteome</keyword>
<organism evidence="4 5">
    <name type="scientific">Desulfonema ishimotonii</name>
    <dbReference type="NCBI Taxonomy" id="45657"/>
    <lineage>
        <taxon>Bacteria</taxon>
        <taxon>Pseudomonadati</taxon>
        <taxon>Thermodesulfobacteriota</taxon>
        <taxon>Desulfobacteria</taxon>
        <taxon>Desulfobacterales</taxon>
        <taxon>Desulfococcaceae</taxon>
        <taxon>Desulfonema</taxon>
    </lineage>
</organism>
<dbReference type="Proteomes" id="UP000288096">
    <property type="component" value="Unassembled WGS sequence"/>
</dbReference>
<evidence type="ECO:0000256" key="2">
    <source>
        <dbReference type="SAM" id="Phobius"/>
    </source>
</evidence>
<dbReference type="OrthoDB" id="21395at2"/>
<protein>
    <submittedName>
        <fullName evidence="4">DUF2760 domain-containing protein</fullName>
    </submittedName>
</protein>
<reference evidence="5" key="1">
    <citation type="submission" date="2017-11" db="EMBL/GenBank/DDBJ databases">
        <authorList>
            <person name="Watanabe M."/>
            <person name="Kojima H."/>
        </authorList>
    </citation>
    <scope>NUCLEOTIDE SEQUENCE [LARGE SCALE GENOMIC DNA]</scope>
    <source>
        <strain evidence="5">Tokyo 01</strain>
    </source>
</reference>